<feature type="transmembrane region" description="Helical" evidence="7">
    <location>
        <begin position="7"/>
        <end position="26"/>
    </location>
</feature>
<comment type="subunit">
    <text evidence="7">Component of the dolichol-phosphate mannose (DPM) synthase complex.</text>
</comment>
<comment type="subcellular location">
    <subcellularLocation>
        <location evidence="1 7">Endoplasmic reticulum membrane</location>
        <topology evidence="1 7">Multi-pass membrane protein</topology>
    </subcellularLocation>
</comment>
<keyword evidence="9" id="KW-1185">Reference proteome</keyword>
<comment type="similarity">
    <text evidence="2 7">Belongs to the DPM3 family.</text>
</comment>
<dbReference type="GO" id="GO:0006506">
    <property type="term" value="P:GPI anchor biosynthetic process"/>
    <property type="evidence" value="ECO:0007669"/>
    <property type="project" value="TreeGrafter"/>
</dbReference>
<organism evidence="10">
    <name type="scientific">Enterobius vermicularis</name>
    <name type="common">Human pinworm</name>
    <dbReference type="NCBI Taxonomy" id="51028"/>
    <lineage>
        <taxon>Eukaryota</taxon>
        <taxon>Metazoa</taxon>
        <taxon>Ecdysozoa</taxon>
        <taxon>Nematoda</taxon>
        <taxon>Chromadorea</taxon>
        <taxon>Rhabditida</taxon>
        <taxon>Spirurina</taxon>
        <taxon>Oxyuridomorpha</taxon>
        <taxon>Oxyuroidea</taxon>
        <taxon>Oxyuridae</taxon>
        <taxon>Enterobius</taxon>
    </lineage>
</organism>
<dbReference type="Pfam" id="PF08285">
    <property type="entry name" value="DPM3"/>
    <property type="match status" value="1"/>
</dbReference>
<evidence type="ECO:0000256" key="5">
    <source>
        <dbReference type="ARBA" id="ARBA00022989"/>
    </source>
</evidence>
<evidence type="ECO:0000256" key="1">
    <source>
        <dbReference type="ARBA" id="ARBA00004477"/>
    </source>
</evidence>
<dbReference type="STRING" id="51028.A0A0N4VAY7"/>
<evidence type="ECO:0000313" key="9">
    <source>
        <dbReference type="Proteomes" id="UP000274131"/>
    </source>
</evidence>
<keyword evidence="6 7" id="KW-0472">Membrane</keyword>
<comment type="function">
    <text evidence="7">Stabilizer subunit of the dolichol-phosphate mannose (DPM) synthase complex; tethers catalytic subunit to the ER.</text>
</comment>
<name>A0A0N4VAY7_ENTVE</name>
<evidence type="ECO:0000256" key="2">
    <source>
        <dbReference type="ARBA" id="ARBA00010430"/>
    </source>
</evidence>
<evidence type="ECO:0000313" key="10">
    <source>
        <dbReference type="WBParaSite" id="EVEC_0000768001-mRNA-1"/>
    </source>
</evidence>
<dbReference type="OrthoDB" id="2014333at2759"/>
<comment type="pathway">
    <text evidence="7">Protein modification; protein glycosylation.</text>
</comment>
<dbReference type="PANTHER" id="PTHR16433">
    <property type="entry name" value="DOLICHOL-PHOSPHATE MANNOSYLTRANSFERASE SUBUNIT 3"/>
    <property type="match status" value="1"/>
</dbReference>
<dbReference type="AlphaFoldDB" id="A0A0N4VAY7"/>
<sequence length="89" mass="9987">MSHLTRYGLRLVACGAVWLVLLQDWLPLPESWRSTILYIPVYAIVMLGVYAVCSVLYGVATFNDCPLAQSELMKEVQEAKEDLKARGVI</sequence>
<dbReference type="UniPathway" id="UPA00378"/>
<feature type="transmembrane region" description="Helical" evidence="7">
    <location>
        <begin position="38"/>
        <end position="60"/>
    </location>
</feature>
<dbReference type="GO" id="GO:0005789">
    <property type="term" value="C:endoplasmic reticulum membrane"/>
    <property type="evidence" value="ECO:0007669"/>
    <property type="project" value="UniProtKB-SubCell"/>
</dbReference>
<accession>A0A0N4VAY7</accession>
<dbReference type="WBParaSite" id="EVEC_0000768001-mRNA-1">
    <property type="protein sequence ID" value="EVEC_0000768001-mRNA-1"/>
    <property type="gene ID" value="EVEC_0000768001"/>
</dbReference>
<gene>
    <name evidence="8" type="ORF">EVEC_LOCUS7164</name>
</gene>
<keyword evidence="5 7" id="KW-1133">Transmembrane helix</keyword>
<keyword evidence="3 7" id="KW-0812">Transmembrane</keyword>
<dbReference type="EMBL" id="UXUI01008803">
    <property type="protein sequence ID" value="VDD92413.1"/>
    <property type="molecule type" value="Genomic_DNA"/>
</dbReference>
<reference evidence="8 9" key="2">
    <citation type="submission" date="2018-10" db="EMBL/GenBank/DDBJ databases">
        <authorList>
            <consortium name="Pathogen Informatics"/>
        </authorList>
    </citation>
    <scope>NUCLEOTIDE SEQUENCE [LARGE SCALE GENOMIC DNA]</scope>
</reference>
<dbReference type="PANTHER" id="PTHR16433:SF0">
    <property type="entry name" value="DOLICHOL-PHOSPHATE MANNOSYLTRANSFERASE SUBUNIT 3"/>
    <property type="match status" value="1"/>
</dbReference>
<dbReference type="InterPro" id="IPR013174">
    <property type="entry name" value="DPM3"/>
</dbReference>
<evidence type="ECO:0000256" key="7">
    <source>
        <dbReference type="RuleBase" id="RU365085"/>
    </source>
</evidence>
<evidence type="ECO:0000256" key="4">
    <source>
        <dbReference type="ARBA" id="ARBA00022824"/>
    </source>
</evidence>
<reference evidence="10" key="1">
    <citation type="submission" date="2017-02" db="UniProtKB">
        <authorList>
            <consortium name="WormBaseParasite"/>
        </authorList>
    </citation>
    <scope>IDENTIFICATION</scope>
</reference>
<evidence type="ECO:0000256" key="6">
    <source>
        <dbReference type="ARBA" id="ARBA00023136"/>
    </source>
</evidence>
<evidence type="ECO:0000313" key="8">
    <source>
        <dbReference type="EMBL" id="VDD92413.1"/>
    </source>
</evidence>
<dbReference type="Proteomes" id="UP000274131">
    <property type="component" value="Unassembled WGS sequence"/>
</dbReference>
<evidence type="ECO:0000256" key="3">
    <source>
        <dbReference type="ARBA" id="ARBA00022692"/>
    </source>
</evidence>
<proteinExistence type="inferred from homology"/>
<dbReference type="GO" id="GO:0033185">
    <property type="term" value="C:dolichol-phosphate-mannose synthase complex"/>
    <property type="evidence" value="ECO:0007669"/>
    <property type="project" value="TreeGrafter"/>
</dbReference>
<keyword evidence="4 7" id="KW-0256">Endoplasmic reticulum</keyword>
<protein>
    <recommendedName>
        <fullName evidence="7">Dolichol-phosphate mannosyltransferase subunit 3</fullName>
    </recommendedName>
</protein>